<evidence type="ECO:0000313" key="3">
    <source>
        <dbReference type="EMBL" id="GMI18771.1"/>
    </source>
</evidence>
<protein>
    <recommendedName>
        <fullName evidence="5">Actin-related protein 4</fullName>
    </recommendedName>
</protein>
<sequence>MFCGDETGAYVMETGWTNSRFGWGGAADPCLQIPTLLTSSNTIGLSALHSSSNTGGATPIFNNPNNTSEITNWDAWETLLSSSMSQTVCQNRPILSTDPGFSPPGQKETQTEIMFEKFDTPAYFISHTAALSAFSLGRHTAMVVDCGGGGNVATPVIDGMVLKRSLRRSVRGGDFLDMQIKEVIEKKTGKPLAVRPERQTTGKYKTPSKAYLSSLTPSQKTYRSFCLHETLTDFKKSHGVSLQFAKVDMREVSGLIPDDSVYELPDGTPVNVNEHPDLYVVPEAMFMEGPLTSSKTDAPALIDVEGNDQDQPQTDPSLLDVPLHRLAHEALSSADVDCRKELLMNLVLCGRGSCFSGVDTRLSKELTAMTPSTFRVKVSSGKGEERSNASWIGGSILTSLGSFQQLWLSKAEYDEYGSTLAVQRFP</sequence>
<comment type="caution">
    <text evidence="3">The sequence shown here is derived from an EMBL/GenBank/DDBJ whole genome shotgun (WGS) entry which is preliminary data.</text>
</comment>
<dbReference type="PANTHER" id="PTHR11937">
    <property type="entry name" value="ACTIN"/>
    <property type="match status" value="1"/>
</dbReference>
<evidence type="ECO:0000313" key="4">
    <source>
        <dbReference type="Proteomes" id="UP001165122"/>
    </source>
</evidence>
<evidence type="ECO:0000256" key="1">
    <source>
        <dbReference type="ARBA" id="ARBA00049360"/>
    </source>
</evidence>
<dbReference type="AlphaFoldDB" id="A0A9W7L1J3"/>
<name>A0A9W7L1J3_9STRA</name>
<comment type="similarity">
    <text evidence="2">Belongs to the actin family.</text>
</comment>
<dbReference type="Proteomes" id="UP001165122">
    <property type="component" value="Unassembled WGS sequence"/>
</dbReference>
<dbReference type="EMBL" id="BRXW01000345">
    <property type="protein sequence ID" value="GMI18771.1"/>
    <property type="molecule type" value="Genomic_DNA"/>
</dbReference>
<evidence type="ECO:0008006" key="5">
    <source>
        <dbReference type="Google" id="ProtNLM"/>
    </source>
</evidence>
<comment type="catalytic activity">
    <reaction evidence="1">
        <text>ATP + H2O = ADP + phosphate + H(+)</text>
        <dbReference type="Rhea" id="RHEA:13065"/>
        <dbReference type="ChEBI" id="CHEBI:15377"/>
        <dbReference type="ChEBI" id="CHEBI:15378"/>
        <dbReference type="ChEBI" id="CHEBI:30616"/>
        <dbReference type="ChEBI" id="CHEBI:43474"/>
        <dbReference type="ChEBI" id="CHEBI:456216"/>
    </reaction>
</comment>
<dbReference type="InterPro" id="IPR043129">
    <property type="entry name" value="ATPase_NBD"/>
</dbReference>
<keyword evidence="4" id="KW-1185">Reference proteome</keyword>
<dbReference type="Gene3D" id="3.30.420.40">
    <property type="match status" value="2"/>
</dbReference>
<accession>A0A9W7L1J3</accession>
<dbReference type="InterPro" id="IPR004000">
    <property type="entry name" value="Actin"/>
</dbReference>
<reference evidence="4" key="1">
    <citation type="journal article" date="2023" name="Commun. Biol.">
        <title>Genome analysis of Parmales, the sister group of diatoms, reveals the evolutionary specialization of diatoms from phago-mixotrophs to photoautotrophs.</title>
        <authorList>
            <person name="Ban H."/>
            <person name="Sato S."/>
            <person name="Yoshikawa S."/>
            <person name="Yamada K."/>
            <person name="Nakamura Y."/>
            <person name="Ichinomiya M."/>
            <person name="Sato N."/>
            <person name="Blanc-Mathieu R."/>
            <person name="Endo H."/>
            <person name="Kuwata A."/>
            <person name="Ogata H."/>
        </authorList>
    </citation>
    <scope>NUCLEOTIDE SEQUENCE [LARGE SCALE GENOMIC DNA]</scope>
    <source>
        <strain evidence="4">NIES 3700</strain>
    </source>
</reference>
<dbReference type="OrthoDB" id="5132116at2759"/>
<evidence type="ECO:0000256" key="2">
    <source>
        <dbReference type="RuleBase" id="RU000487"/>
    </source>
</evidence>
<dbReference type="Pfam" id="PF00022">
    <property type="entry name" value="Actin"/>
    <property type="match status" value="1"/>
</dbReference>
<proteinExistence type="inferred from homology"/>
<dbReference type="SUPFAM" id="SSF53067">
    <property type="entry name" value="Actin-like ATPase domain"/>
    <property type="match status" value="2"/>
</dbReference>
<dbReference type="SMART" id="SM00268">
    <property type="entry name" value="ACTIN"/>
    <property type="match status" value="1"/>
</dbReference>
<dbReference type="Gene3D" id="3.90.640.10">
    <property type="entry name" value="Actin, Chain A, domain 4"/>
    <property type="match status" value="1"/>
</dbReference>
<organism evidence="3 4">
    <name type="scientific">Triparma laevis f. longispina</name>
    <dbReference type="NCBI Taxonomy" id="1714387"/>
    <lineage>
        <taxon>Eukaryota</taxon>
        <taxon>Sar</taxon>
        <taxon>Stramenopiles</taxon>
        <taxon>Ochrophyta</taxon>
        <taxon>Bolidophyceae</taxon>
        <taxon>Parmales</taxon>
        <taxon>Triparmaceae</taxon>
        <taxon>Triparma</taxon>
    </lineage>
</organism>
<dbReference type="PRINTS" id="PR00190">
    <property type="entry name" value="ACTIN"/>
</dbReference>
<gene>
    <name evidence="3" type="ORF">TrLO_g14392</name>
</gene>